<evidence type="ECO:0000313" key="2">
    <source>
        <dbReference type="EMBL" id="KAF2490318.1"/>
    </source>
</evidence>
<evidence type="ECO:0000256" key="1">
    <source>
        <dbReference type="SAM" id="MobiDB-lite"/>
    </source>
</evidence>
<accession>A0A6A6QD10</accession>
<evidence type="ECO:0000313" key="3">
    <source>
        <dbReference type="Proteomes" id="UP000799750"/>
    </source>
</evidence>
<feature type="region of interest" description="Disordered" evidence="1">
    <location>
        <begin position="247"/>
        <end position="266"/>
    </location>
</feature>
<keyword evidence="3" id="KW-1185">Reference proteome</keyword>
<sequence>MDTYGIRHCPICQSDHWVLTADDEKDLWALFKELDTLSTIEKDKLRDVLQDVSTSKICASQEAVRDALATAEREHDDKMGIIAQLEDTMKENETLHTNTQLARAELATAEHERDTKNNLITELQRKLQGQERALQQNEDLHMGIEEKWEEGKKAKDNMIAQLREENLQLASQLERAQGREQTPAAGNGNQRHTLQRRPSVADLRRKAFMGAAPIGIAKSRHVPAAPNPARNLRERTMPPLTGVNIHPLPAAPTGANVEDTLPHMPPRGGRGRKLTCKKCYTLRVECSGGYPCKLCRRDHLTCKYSRCAYFNTEVGCLNPDCGFVHDEKVYQVR</sequence>
<dbReference type="EMBL" id="MU004197">
    <property type="protein sequence ID" value="KAF2490318.1"/>
    <property type="molecule type" value="Genomic_DNA"/>
</dbReference>
<organism evidence="2 3">
    <name type="scientific">Lophium mytilinum</name>
    <dbReference type="NCBI Taxonomy" id="390894"/>
    <lineage>
        <taxon>Eukaryota</taxon>
        <taxon>Fungi</taxon>
        <taxon>Dikarya</taxon>
        <taxon>Ascomycota</taxon>
        <taxon>Pezizomycotina</taxon>
        <taxon>Dothideomycetes</taxon>
        <taxon>Pleosporomycetidae</taxon>
        <taxon>Mytilinidiales</taxon>
        <taxon>Mytilinidiaceae</taxon>
        <taxon>Lophium</taxon>
    </lineage>
</organism>
<dbReference type="OrthoDB" id="2579025at2759"/>
<protein>
    <recommendedName>
        <fullName evidence="4">Zn(2)-C6 fungal-type domain-containing protein</fullName>
    </recommendedName>
</protein>
<dbReference type="AlphaFoldDB" id="A0A6A6QD10"/>
<reference evidence="2" key="1">
    <citation type="journal article" date="2020" name="Stud. Mycol.">
        <title>101 Dothideomycetes genomes: a test case for predicting lifestyles and emergence of pathogens.</title>
        <authorList>
            <person name="Haridas S."/>
            <person name="Albert R."/>
            <person name="Binder M."/>
            <person name="Bloem J."/>
            <person name="Labutti K."/>
            <person name="Salamov A."/>
            <person name="Andreopoulos B."/>
            <person name="Baker S."/>
            <person name="Barry K."/>
            <person name="Bills G."/>
            <person name="Bluhm B."/>
            <person name="Cannon C."/>
            <person name="Castanera R."/>
            <person name="Culley D."/>
            <person name="Daum C."/>
            <person name="Ezra D."/>
            <person name="Gonzalez J."/>
            <person name="Henrissat B."/>
            <person name="Kuo A."/>
            <person name="Liang C."/>
            <person name="Lipzen A."/>
            <person name="Lutzoni F."/>
            <person name="Magnuson J."/>
            <person name="Mondo S."/>
            <person name="Nolan M."/>
            <person name="Ohm R."/>
            <person name="Pangilinan J."/>
            <person name="Park H.-J."/>
            <person name="Ramirez L."/>
            <person name="Alfaro M."/>
            <person name="Sun H."/>
            <person name="Tritt A."/>
            <person name="Yoshinaga Y."/>
            <person name="Zwiers L.-H."/>
            <person name="Turgeon B."/>
            <person name="Goodwin S."/>
            <person name="Spatafora J."/>
            <person name="Crous P."/>
            <person name="Grigoriev I."/>
        </authorList>
    </citation>
    <scope>NUCLEOTIDE SEQUENCE</scope>
    <source>
        <strain evidence="2">CBS 269.34</strain>
    </source>
</reference>
<feature type="region of interest" description="Disordered" evidence="1">
    <location>
        <begin position="174"/>
        <end position="198"/>
    </location>
</feature>
<evidence type="ECO:0008006" key="4">
    <source>
        <dbReference type="Google" id="ProtNLM"/>
    </source>
</evidence>
<gene>
    <name evidence="2" type="ORF">BU16DRAFT_596299</name>
</gene>
<proteinExistence type="predicted"/>
<name>A0A6A6QD10_9PEZI</name>
<dbReference type="Proteomes" id="UP000799750">
    <property type="component" value="Unassembled WGS sequence"/>
</dbReference>